<evidence type="ECO:0000313" key="18">
    <source>
        <dbReference type="EMBL" id="NXB98558.1"/>
    </source>
</evidence>
<keyword evidence="9" id="KW-0539">Nucleus</keyword>
<evidence type="ECO:0000256" key="9">
    <source>
        <dbReference type="ARBA" id="ARBA00023242"/>
    </source>
</evidence>
<accession>A0A7K8G3N9</accession>
<comment type="caution">
    <text evidence="18">The sequence shown here is derived from an EMBL/GenBank/DDBJ whole genome shotgun (WGS) entry which is preliminary data.</text>
</comment>
<dbReference type="GO" id="GO:0031262">
    <property type="term" value="C:Ndc80 complex"/>
    <property type="evidence" value="ECO:0007669"/>
    <property type="project" value="InterPro"/>
</dbReference>
<dbReference type="GO" id="GO:0005634">
    <property type="term" value="C:nucleus"/>
    <property type="evidence" value="ECO:0007669"/>
    <property type="project" value="UniProtKB-SubCell"/>
</dbReference>
<evidence type="ECO:0000259" key="17">
    <source>
        <dbReference type="Pfam" id="PF03800"/>
    </source>
</evidence>
<dbReference type="Gene3D" id="1.10.418.60">
    <property type="entry name" value="Ncd80 complex, Nuf2 subunit"/>
    <property type="match status" value="1"/>
</dbReference>
<evidence type="ECO:0000256" key="7">
    <source>
        <dbReference type="ARBA" id="ARBA00022838"/>
    </source>
</evidence>
<keyword evidence="5" id="KW-0132">Cell division</keyword>
<comment type="subcellular location">
    <subcellularLocation>
        <location evidence="2">Chromosome</location>
        <location evidence="2">Centromere</location>
        <location evidence="2">Kinetochore</location>
    </subcellularLocation>
    <subcellularLocation>
        <location evidence="1">Nucleus</location>
    </subcellularLocation>
</comment>
<keyword evidence="19" id="KW-1185">Reference proteome</keyword>
<feature type="domain" description="Kinetochore protein Nuf2 N-terminal" evidence="17">
    <location>
        <begin position="4"/>
        <end position="145"/>
    </location>
</feature>
<evidence type="ECO:0000256" key="6">
    <source>
        <dbReference type="ARBA" id="ARBA00022776"/>
    </source>
</evidence>
<keyword evidence="6" id="KW-0498">Mitosis</keyword>
<dbReference type="PANTHER" id="PTHR21650:SF2">
    <property type="entry name" value="KINETOCHORE PROTEIN NUF2"/>
    <property type="match status" value="1"/>
</dbReference>
<evidence type="ECO:0000256" key="11">
    <source>
        <dbReference type="ARBA" id="ARBA00023328"/>
    </source>
</evidence>
<evidence type="ECO:0000256" key="8">
    <source>
        <dbReference type="ARBA" id="ARBA00023054"/>
    </source>
</evidence>
<dbReference type="PANTHER" id="PTHR21650">
    <property type="entry name" value="MEMBRALIN/KINETOCHORE PROTEIN NUF2"/>
    <property type="match status" value="1"/>
</dbReference>
<evidence type="ECO:0000256" key="3">
    <source>
        <dbReference type="ARBA" id="ARBA00005498"/>
    </source>
</evidence>
<evidence type="ECO:0000256" key="10">
    <source>
        <dbReference type="ARBA" id="ARBA00023306"/>
    </source>
</evidence>
<reference evidence="18 19" key="1">
    <citation type="submission" date="2019-09" db="EMBL/GenBank/DDBJ databases">
        <title>Bird 10,000 Genomes (B10K) Project - Family phase.</title>
        <authorList>
            <person name="Zhang G."/>
        </authorList>
    </citation>
    <scope>NUCLEOTIDE SEQUENCE [LARGE SCALE GENOMIC DNA]</scope>
    <source>
        <strain evidence="18">B10K-DU-029-32</strain>
        <tissue evidence="18">Liver or heart</tissue>
    </source>
</reference>
<dbReference type="InterPro" id="IPR005549">
    <property type="entry name" value="Kinetochore_Nuf2_N"/>
</dbReference>
<dbReference type="GO" id="GO:0051301">
    <property type="term" value="P:cell division"/>
    <property type="evidence" value="ECO:0007669"/>
    <property type="project" value="UniProtKB-KW"/>
</dbReference>
<evidence type="ECO:0000256" key="14">
    <source>
        <dbReference type="ARBA" id="ARBA00079771"/>
    </source>
</evidence>
<dbReference type="GO" id="GO:0007052">
    <property type="term" value="P:mitotic spindle organization"/>
    <property type="evidence" value="ECO:0007669"/>
    <property type="project" value="TreeGrafter"/>
</dbReference>
<name>A0A7K8G3N9_ORTSP</name>
<keyword evidence="4" id="KW-0158">Chromosome</keyword>
<feature type="coiled-coil region" evidence="16">
    <location>
        <begin position="138"/>
        <end position="282"/>
    </location>
</feature>
<evidence type="ECO:0000313" key="19">
    <source>
        <dbReference type="Proteomes" id="UP000526602"/>
    </source>
</evidence>
<feature type="non-terminal residue" evidence="18">
    <location>
        <position position="1"/>
    </location>
</feature>
<dbReference type="GO" id="GO:0051383">
    <property type="term" value="P:kinetochore organization"/>
    <property type="evidence" value="ECO:0007669"/>
    <property type="project" value="TreeGrafter"/>
</dbReference>
<evidence type="ECO:0000256" key="1">
    <source>
        <dbReference type="ARBA" id="ARBA00004123"/>
    </source>
</evidence>
<dbReference type="GO" id="GO:0044877">
    <property type="term" value="F:protein-containing complex binding"/>
    <property type="evidence" value="ECO:0007669"/>
    <property type="project" value="TreeGrafter"/>
</dbReference>
<feature type="coiled-coil region" evidence="16">
    <location>
        <begin position="310"/>
        <end position="344"/>
    </location>
</feature>
<organism evidence="18 19">
    <name type="scientific">Orthonyx spaldingii</name>
    <name type="common">Chowchilla</name>
    <dbReference type="NCBI Taxonomy" id="38397"/>
    <lineage>
        <taxon>Eukaryota</taxon>
        <taxon>Metazoa</taxon>
        <taxon>Chordata</taxon>
        <taxon>Craniata</taxon>
        <taxon>Vertebrata</taxon>
        <taxon>Euteleostomi</taxon>
        <taxon>Archelosauria</taxon>
        <taxon>Archosauria</taxon>
        <taxon>Dinosauria</taxon>
        <taxon>Saurischia</taxon>
        <taxon>Theropoda</taxon>
        <taxon>Coelurosauria</taxon>
        <taxon>Aves</taxon>
        <taxon>Neognathae</taxon>
        <taxon>Neoaves</taxon>
        <taxon>Telluraves</taxon>
        <taxon>Australaves</taxon>
        <taxon>Passeriformes</taxon>
        <taxon>Corvoidea</taxon>
        <taxon>Orthonychidae</taxon>
        <taxon>Orthonyx</taxon>
    </lineage>
</organism>
<feature type="non-terminal residue" evidence="18">
    <location>
        <position position="469"/>
    </location>
</feature>
<protein>
    <recommendedName>
        <fullName evidence="15">Kinetochore protein NUF2</fullName>
    </recommendedName>
    <alternativeName>
        <fullName evidence="14">Cell division cycle-associated protein 1</fullName>
    </alternativeName>
    <alternativeName>
        <fullName evidence="13">Kinetochore protein Nuf2</fullName>
    </alternativeName>
</protein>
<dbReference type="EMBL" id="VZTJ01000392">
    <property type="protein sequence ID" value="NXB98558.1"/>
    <property type="molecule type" value="Genomic_DNA"/>
</dbReference>
<dbReference type="FunFam" id="1.10.418.60:FF:000001">
    <property type="entry name" value="NDC80 kinetochore complex component NUF2"/>
    <property type="match status" value="1"/>
</dbReference>
<comment type="function">
    <text evidence="12">Acts as a component of the essential kinetochore-associated NDC80 complex, which is required for chromosome segregation and spindle checkpoint activity. Required for kinetochore integrity and the organization of stable microtubule binding sites in the outer plate of the kinetochore. The NDC80 complex synergistically enhances the affinity of the SKA1 complex for microtubules and may allow the NDC80 complex to track depolymerizing microtubules.</text>
</comment>
<feature type="coiled-coil region" evidence="16">
    <location>
        <begin position="391"/>
        <end position="425"/>
    </location>
</feature>
<dbReference type="Pfam" id="PF03800">
    <property type="entry name" value="Nuf2"/>
    <property type="match status" value="1"/>
</dbReference>
<keyword evidence="8 16" id="KW-0175">Coiled coil</keyword>
<proteinExistence type="inferred from homology"/>
<evidence type="ECO:0000256" key="16">
    <source>
        <dbReference type="SAM" id="Coils"/>
    </source>
</evidence>
<keyword evidence="11" id="KW-0137">Centromere</keyword>
<dbReference type="GO" id="GO:0045132">
    <property type="term" value="P:meiotic chromosome segregation"/>
    <property type="evidence" value="ECO:0007669"/>
    <property type="project" value="TreeGrafter"/>
</dbReference>
<dbReference type="Proteomes" id="UP000526602">
    <property type="component" value="Unassembled WGS sequence"/>
</dbReference>
<evidence type="ECO:0000256" key="2">
    <source>
        <dbReference type="ARBA" id="ARBA00004629"/>
    </source>
</evidence>
<evidence type="ECO:0000256" key="5">
    <source>
        <dbReference type="ARBA" id="ARBA00022618"/>
    </source>
</evidence>
<sequence length="469" mass="55000">METMTFPRYSPDDIISYLRSHILAGAEARNLVKGDVFGNPKLDILHLIYMRILQKVYGIRLEHFYMMPVNVDITYPQIYEGFLPVSNLYIHMERLLPVCRINDFQIADVLNPKTKRTVRFLSGLLNFVNFREFRREVYLELQLNYKSAMEKHQQLEAANREAAMKLEKLNTVPVEHQAEVKQLTESIRELEQLLRQDYRRKQSALQEVISQKKTDIAESTRKLNDLKVTMATLKEEQEQLKSKIVESPEELKNYKELMKETVKKLKRSKQEVIEKYESYRDLVEVLPSCQLELQLYQKKMERQGANVERLASVLSEVRNLEDQIESAQIELKKAKTDEMSLKRVVTAKHERLSTAEIRIKKMCEDVEQHKCTVLEHCNKVQEKRGAVYNKVMAIRKEIKQMKDRIEQLKEDAEEKARKAKEIHLLWKAELEKCHESLLKAAQSYAASRAEKVDEIRRGLLSIKSSESSS</sequence>
<evidence type="ECO:0000256" key="4">
    <source>
        <dbReference type="ARBA" id="ARBA00022454"/>
    </source>
</evidence>
<keyword evidence="10" id="KW-0131">Cell cycle</keyword>
<dbReference type="InterPro" id="IPR038275">
    <property type="entry name" value="Nuf2_N_sf"/>
</dbReference>
<evidence type="ECO:0000256" key="13">
    <source>
        <dbReference type="ARBA" id="ARBA00070506"/>
    </source>
</evidence>
<gene>
    <name evidence="18" type="primary">Nuf2</name>
    <name evidence="18" type="ORF">ORTSPA_R13257</name>
</gene>
<dbReference type="AlphaFoldDB" id="A0A7K8G3N9"/>
<evidence type="ECO:0000256" key="12">
    <source>
        <dbReference type="ARBA" id="ARBA00045419"/>
    </source>
</evidence>
<dbReference type="GO" id="GO:0051315">
    <property type="term" value="P:attachment of mitotic spindle microtubules to kinetochore"/>
    <property type="evidence" value="ECO:0007669"/>
    <property type="project" value="TreeGrafter"/>
</dbReference>
<keyword evidence="7" id="KW-0995">Kinetochore</keyword>
<comment type="similarity">
    <text evidence="3">Belongs to the NUF2 family.</text>
</comment>
<evidence type="ECO:0000256" key="15">
    <source>
        <dbReference type="ARBA" id="ARBA00093623"/>
    </source>
</evidence>